<dbReference type="Proteomes" id="UP000789405">
    <property type="component" value="Unassembled WGS sequence"/>
</dbReference>
<sequence>MCLPSTSQNLTSKPSISFVSCPVCFRNFKSENRYRQHCNAIKKYNVPHSDLDEIPVRTLHEFKNILIQQIHRQLPLSFTKIGRKALTVLCTESLFVAVFRGHVHQVSNNPRVYKCRFHGESAYSTLAQILEDPKWGQKNYDHNLQTYIVLELLNHTLYPNINNDQDNDIDPLVQLNNQKKKKKT</sequence>
<keyword evidence="2" id="KW-1185">Reference proteome</keyword>
<dbReference type="AlphaFoldDB" id="A0A9N8YQR3"/>
<protein>
    <submittedName>
        <fullName evidence="1">15659_t:CDS:1</fullName>
    </submittedName>
</protein>
<dbReference type="EMBL" id="CAJVPY010000104">
    <property type="protein sequence ID" value="CAG8450101.1"/>
    <property type="molecule type" value="Genomic_DNA"/>
</dbReference>
<comment type="caution">
    <text evidence="1">The sequence shown here is derived from an EMBL/GenBank/DDBJ whole genome shotgun (WGS) entry which is preliminary data.</text>
</comment>
<accession>A0A9N8YQR3</accession>
<organism evidence="1 2">
    <name type="scientific">Dentiscutata erythropus</name>
    <dbReference type="NCBI Taxonomy" id="1348616"/>
    <lineage>
        <taxon>Eukaryota</taxon>
        <taxon>Fungi</taxon>
        <taxon>Fungi incertae sedis</taxon>
        <taxon>Mucoromycota</taxon>
        <taxon>Glomeromycotina</taxon>
        <taxon>Glomeromycetes</taxon>
        <taxon>Diversisporales</taxon>
        <taxon>Gigasporaceae</taxon>
        <taxon>Dentiscutata</taxon>
    </lineage>
</organism>
<evidence type="ECO:0000313" key="2">
    <source>
        <dbReference type="Proteomes" id="UP000789405"/>
    </source>
</evidence>
<proteinExistence type="predicted"/>
<gene>
    <name evidence="1" type="ORF">DERYTH_LOCUS464</name>
</gene>
<dbReference type="OrthoDB" id="2314877at2759"/>
<name>A0A9N8YQR3_9GLOM</name>
<reference evidence="1" key="1">
    <citation type="submission" date="2021-06" db="EMBL/GenBank/DDBJ databases">
        <authorList>
            <person name="Kallberg Y."/>
            <person name="Tangrot J."/>
            <person name="Rosling A."/>
        </authorList>
    </citation>
    <scope>NUCLEOTIDE SEQUENCE</scope>
    <source>
        <strain evidence="1">MA453B</strain>
    </source>
</reference>
<evidence type="ECO:0000313" key="1">
    <source>
        <dbReference type="EMBL" id="CAG8450101.1"/>
    </source>
</evidence>